<dbReference type="RefSeq" id="WP_428843363.1">
    <property type="nucleotide sequence ID" value="NZ_ASQP01000409.1"/>
</dbReference>
<dbReference type="InterPro" id="IPR000415">
    <property type="entry name" value="Nitroreductase-like"/>
</dbReference>
<dbReference type="Proteomes" id="UP000186168">
    <property type="component" value="Unassembled WGS sequence"/>
</dbReference>
<evidence type="ECO:0000313" key="2">
    <source>
        <dbReference type="Proteomes" id="UP000186168"/>
    </source>
</evidence>
<protein>
    <submittedName>
        <fullName evidence="1">Uncharacterized protein</fullName>
    </submittedName>
</protein>
<reference evidence="1 2" key="1">
    <citation type="submission" date="2013-05" db="EMBL/GenBank/DDBJ databases">
        <title>Genome sequence of Streptomyces sparsogenes DSM 40356.</title>
        <authorList>
            <person name="Coyne S."/>
            <person name="Seebeck F.P."/>
        </authorList>
    </citation>
    <scope>NUCLEOTIDE SEQUENCE [LARGE SCALE GENOMIC DNA]</scope>
    <source>
        <strain evidence="1 2">DSM 40356</strain>
    </source>
</reference>
<dbReference type="AlphaFoldDB" id="A0A1R1SA66"/>
<keyword evidence="2" id="KW-1185">Reference proteome</keyword>
<organism evidence="1 2">
    <name type="scientific">Streptomyces sparsogenes DSM 40356</name>
    <dbReference type="NCBI Taxonomy" id="1331668"/>
    <lineage>
        <taxon>Bacteria</taxon>
        <taxon>Bacillati</taxon>
        <taxon>Actinomycetota</taxon>
        <taxon>Actinomycetes</taxon>
        <taxon>Kitasatosporales</taxon>
        <taxon>Streptomycetaceae</taxon>
        <taxon>Streptomyces</taxon>
    </lineage>
</organism>
<comment type="caution">
    <text evidence="1">The sequence shown here is derived from an EMBL/GenBank/DDBJ whole genome shotgun (WGS) entry which is preliminary data.</text>
</comment>
<evidence type="ECO:0000313" key="1">
    <source>
        <dbReference type="EMBL" id="OMI35271.1"/>
    </source>
</evidence>
<dbReference type="GO" id="GO:0016491">
    <property type="term" value="F:oxidoreductase activity"/>
    <property type="evidence" value="ECO:0007669"/>
    <property type="project" value="InterPro"/>
</dbReference>
<name>A0A1R1SA66_9ACTN</name>
<dbReference type="PANTHER" id="PTHR23026">
    <property type="entry name" value="NADPH NITROREDUCTASE"/>
    <property type="match status" value="1"/>
</dbReference>
<dbReference type="Gene3D" id="3.40.109.10">
    <property type="entry name" value="NADH Oxidase"/>
    <property type="match status" value="2"/>
</dbReference>
<dbReference type="SUPFAM" id="SSF55469">
    <property type="entry name" value="FMN-dependent nitroreductase-like"/>
    <property type="match status" value="2"/>
</dbReference>
<gene>
    <name evidence="1" type="ORF">SPAR_32271</name>
</gene>
<dbReference type="PANTHER" id="PTHR23026:SF123">
    <property type="entry name" value="NAD(P)H NITROREDUCTASE RV3131-RELATED"/>
    <property type="match status" value="1"/>
</dbReference>
<proteinExistence type="predicted"/>
<dbReference type="EMBL" id="ASQP01000409">
    <property type="protein sequence ID" value="OMI35271.1"/>
    <property type="molecule type" value="Genomic_DNA"/>
</dbReference>
<accession>A0A1R1SA66</accession>
<sequence>MVCTPSLDATSLETLLAAAVAAPSIHNTQPWRFRVNPDTHALEVRAARERSLPMADPDGRAQHLSMGAAVFNLRVAAVHLRRQPEVRLLPDPSEPDLIAVVRLGGAIGPHDRSRRRLDLYDAIARRHTSRMPFTGRPVPGPVVMEMSEAARAEGARLRLPDIAGTRRLLHLTAVAEARNHASSSRTAETRAWITPPGSDRPYGIPVTALGPPDAARRMPARDFTGPLPALHLPALRFERHAQVALLWTAHDRRKDWLQAGQALQHVLLTATAYGVRTSLLHQAMEWPDLRAAIGHPRRPCCPQLLIRFGYGPDGGRTPRAGGWETADRPAER</sequence>
<dbReference type="NCBIfam" id="NF047509">
    <property type="entry name" value="Rv3131_FMN_oxido"/>
    <property type="match status" value="1"/>
</dbReference>
<dbReference type="InterPro" id="IPR050627">
    <property type="entry name" value="Nitroreductase/BluB"/>
</dbReference>